<dbReference type="InParanoid" id="A0A2K1KUE0"/>
<accession>A0A2K1KUE0</accession>
<dbReference type="Proteomes" id="UP000006727">
    <property type="component" value="Chromosome 3"/>
</dbReference>
<dbReference type="Gramene" id="Pp3c3_13500V3.2">
    <property type="protein sequence ID" value="PAC:32940948.CDS.1"/>
    <property type="gene ID" value="Pp3c3_13500"/>
</dbReference>
<dbReference type="AlphaFoldDB" id="A0A2K1KUE0"/>
<feature type="region of interest" description="Disordered" evidence="1">
    <location>
        <begin position="1"/>
        <end position="22"/>
    </location>
</feature>
<dbReference type="EMBL" id="ABEU02000003">
    <property type="protein sequence ID" value="PNR57388.1"/>
    <property type="molecule type" value="Genomic_DNA"/>
</dbReference>
<reference evidence="2 4" key="1">
    <citation type="journal article" date="2008" name="Science">
        <title>The Physcomitrella genome reveals evolutionary insights into the conquest of land by plants.</title>
        <authorList>
            <person name="Rensing S."/>
            <person name="Lang D."/>
            <person name="Zimmer A."/>
            <person name="Terry A."/>
            <person name="Salamov A."/>
            <person name="Shapiro H."/>
            <person name="Nishiyama T."/>
            <person name="Perroud P.-F."/>
            <person name="Lindquist E."/>
            <person name="Kamisugi Y."/>
            <person name="Tanahashi T."/>
            <person name="Sakakibara K."/>
            <person name="Fujita T."/>
            <person name="Oishi K."/>
            <person name="Shin-I T."/>
            <person name="Kuroki Y."/>
            <person name="Toyoda A."/>
            <person name="Suzuki Y."/>
            <person name="Hashimoto A."/>
            <person name="Yamaguchi K."/>
            <person name="Sugano A."/>
            <person name="Kohara Y."/>
            <person name="Fujiyama A."/>
            <person name="Anterola A."/>
            <person name="Aoki S."/>
            <person name="Ashton N."/>
            <person name="Barbazuk W.B."/>
            <person name="Barker E."/>
            <person name="Bennetzen J."/>
            <person name="Bezanilla M."/>
            <person name="Blankenship R."/>
            <person name="Cho S.H."/>
            <person name="Dutcher S."/>
            <person name="Estelle M."/>
            <person name="Fawcett J.A."/>
            <person name="Gundlach H."/>
            <person name="Hanada K."/>
            <person name="Heyl A."/>
            <person name="Hicks K.A."/>
            <person name="Hugh J."/>
            <person name="Lohr M."/>
            <person name="Mayer K."/>
            <person name="Melkozernov A."/>
            <person name="Murata T."/>
            <person name="Nelson D."/>
            <person name="Pils B."/>
            <person name="Prigge M."/>
            <person name="Reiss B."/>
            <person name="Renner T."/>
            <person name="Rombauts S."/>
            <person name="Rushton P."/>
            <person name="Sanderfoot A."/>
            <person name="Schween G."/>
            <person name="Shiu S.-H."/>
            <person name="Stueber K."/>
            <person name="Theodoulou F.L."/>
            <person name="Tu H."/>
            <person name="Van de Peer Y."/>
            <person name="Verrier P.J."/>
            <person name="Waters E."/>
            <person name="Wood A."/>
            <person name="Yang L."/>
            <person name="Cove D."/>
            <person name="Cuming A."/>
            <person name="Hasebe M."/>
            <person name="Lucas S."/>
            <person name="Mishler D.B."/>
            <person name="Reski R."/>
            <person name="Grigoriev I."/>
            <person name="Quatrano R.S."/>
            <person name="Boore J.L."/>
        </authorList>
    </citation>
    <scope>NUCLEOTIDE SEQUENCE [LARGE SCALE GENOMIC DNA]</scope>
    <source>
        <strain evidence="3 4">cv. Gransden 2004</strain>
    </source>
</reference>
<dbReference type="Gramene" id="Pp3c3_13500V3.1">
    <property type="protein sequence ID" value="PAC:32940947.CDS.1"/>
    <property type="gene ID" value="Pp3c3_13500"/>
</dbReference>
<keyword evidence="4" id="KW-1185">Reference proteome</keyword>
<reference evidence="2 4" key="2">
    <citation type="journal article" date="2018" name="Plant J.">
        <title>The Physcomitrella patens chromosome-scale assembly reveals moss genome structure and evolution.</title>
        <authorList>
            <person name="Lang D."/>
            <person name="Ullrich K.K."/>
            <person name="Murat F."/>
            <person name="Fuchs J."/>
            <person name="Jenkins J."/>
            <person name="Haas F.B."/>
            <person name="Piednoel M."/>
            <person name="Gundlach H."/>
            <person name="Van Bel M."/>
            <person name="Meyberg R."/>
            <person name="Vives C."/>
            <person name="Morata J."/>
            <person name="Symeonidi A."/>
            <person name="Hiss M."/>
            <person name="Muchero W."/>
            <person name="Kamisugi Y."/>
            <person name="Saleh O."/>
            <person name="Blanc G."/>
            <person name="Decker E.L."/>
            <person name="van Gessel N."/>
            <person name="Grimwood J."/>
            <person name="Hayes R.D."/>
            <person name="Graham S.W."/>
            <person name="Gunter L.E."/>
            <person name="McDaniel S.F."/>
            <person name="Hoernstein S.N.W."/>
            <person name="Larsson A."/>
            <person name="Li F.W."/>
            <person name="Perroud P.F."/>
            <person name="Phillips J."/>
            <person name="Ranjan P."/>
            <person name="Rokshar D.S."/>
            <person name="Rothfels C.J."/>
            <person name="Schneider L."/>
            <person name="Shu S."/>
            <person name="Stevenson D.W."/>
            <person name="Thummler F."/>
            <person name="Tillich M."/>
            <person name="Villarreal Aguilar J.C."/>
            <person name="Widiez T."/>
            <person name="Wong G.K."/>
            <person name="Wymore A."/>
            <person name="Zhang Y."/>
            <person name="Zimmer A.D."/>
            <person name="Quatrano R.S."/>
            <person name="Mayer K.F.X."/>
            <person name="Goodstein D."/>
            <person name="Casacuberta J.M."/>
            <person name="Vandepoele K."/>
            <person name="Reski R."/>
            <person name="Cuming A.C."/>
            <person name="Tuskan G.A."/>
            <person name="Maumus F."/>
            <person name="Salse J."/>
            <person name="Schmutz J."/>
            <person name="Rensing S.A."/>
        </authorList>
    </citation>
    <scope>NUCLEOTIDE SEQUENCE [LARGE SCALE GENOMIC DNA]</scope>
    <source>
        <strain evidence="3 4">cv. Gransden 2004</strain>
    </source>
</reference>
<evidence type="ECO:0000313" key="2">
    <source>
        <dbReference type="EMBL" id="PNR57388.1"/>
    </source>
</evidence>
<feature type="compositionally biased region" description="Polar residues" evidence="1">
    <location>
        <begin position="1"/>
        <end position="16"/>
    </location>
</feature>
<evidence type="ECO:0000256" key="1">
    <source>
        <dbReference type="SAM" id="MobiDB-lite"/>
    </source>
</evidence>
<gene>
    <name evidence="2" type="ORF">PHYPA_004382</name>
</gene>
<dbReference type="EnsemblPlants" id="Pp3c3_13500V3.2">
    <property type="protein sequence ID" value="PAC:32940948.CDS.1"/>
    <property type="gene ID" value="Pp3c3_13500"/>
</dbReference>
<evidence type="ECO:0000313" key="4">
    <source>
        <dbReference type="Proteomes" id="UP000006727"/>
    </source>
</evidence>
<dbReference type="PaxDb" id="3218-PP1S25_11V6.1"/>
<dbReference type="EnsemblPlants" id="Pp3c3_13500V3.1">
    <property type="protein sequence ID" value="PAC:32940947.CDS.1"/>
    <property type="gene ID" value="Pp3c3_13500"/>
</dbReference>
<organism evidence="2">
    <name type="scientific">Physcomitrium patens</name>
    <name type="common">Spreading-leaved earth moss</name>
    <name type="synonym">Physcomitrella patens</name>
    <dbReference type="NCBI Taxonomy" id="3218"/>
    <lineage>
        <taxon>Eukaryota</taxon>
        <taxon>Viridiplantae</taxon>
        <taxon>Streptophyta</taxon>
        <taxon>Embryophyta</taxon>
        <taxon>Bryophyta</taxon>
        <taxon>Bryophytina</taxon>
        <taxon>Bryopsida</taxon>
        <taxon>Funariidae</taxon>
        <taxon>Funariales</taxon>
        <taxon>Funariaceae</taxon>
        <taxon>Physcomitrium</taxon>
    </lineage>
</organism>
<proteinExistence type="predicted"/>
<protein>
    <submittedName>
        <fullName evidence="2 3">Uncharacterized protein</fullName>
    </submittedName>
</protein>
<evidence type="ECO:0000313" key="3">
    <source>
        <dbReference type="EnsemblPlants" id="PAC:32940947.CDS.1"/>
    </source>
</evidence>
<name>A0A2K1KUE0_PHYPA</name>
<sequence>MTSYTPPKATSATSLLLAQDPTKREDRVPLRGLLTALGKDLVGLWEVLWR</sequence>
<reference evidence="3" key="3">
    <citation type="submission" date="2020-12" db="UniProtKB">
        <authorList>
            <consortium name="EnsemblPlants"/>
        </authorList>
    </citation>
    <scope>IDENTIFICATION</scope>
</reference>